<dbReference type="Proteomes" id="UP001501195">
    <property type="component" value="Unassembled WGS sequence"/>
</dbReference>
<sequence>MRTPRPAAPSAPVVQATAGPSAEFVAPLYVPAPPAGTPGPEVGTGVLSPDSVVTPAPAAPPHAVIRPA</sequence>
<accession>A0ABP9HYU1</accession>
<feature type="region of interest" description="Disordered" evidence="1">
    <location>
        <begin position="40"/>
        <end position="68"/>
    </location>
</feature>
<comment type="caution">
    <text evidence="2">The sequence shown here is derived from an EMBL/GenBank/DDBJ whole genome shotgun (WGS) entry which is preliminary data.</text>
</comment>
<evidence type="ECO:0000256" key="1">
    <source>
        <dbReference type="SAM" id="MobiDB-lite"/>
    </source>
</evidence>
<protein>
    <submittedName>
        <fullName evidence="2">Uncharacterized protein</fullName>
    </submittedName>
</protein>
<evidence type="ECO:0000313" key="3">
    <source>
        <dbReference type="Proteomes" id="UP001501195"/>
    </source>
</evidence>
<evidence type="ECO:0000313" key="2">
    <source>
        <dbReference type="EMBL" id="GAA4981636.1"/>
    </source>
</evidence>
<reference evidence="3" key="1">
    <citation type="journal article" date="2019" name="Int. J. Syst. Evol. Microbiol.">
        <title>The Global Catalogue of Microorganisms (GCM) 10K type strain sequencing project: providing services to taxonomists for standard genome sequencing and annotation.</title>
        <authorList>
            <consortium name="The Broad Institute Genomics Platform"/>
            <consortium name="The Broad Institute Genome Sequencing Center for Infectious Disease"/>
            <person name="Wu L."/>
            <person name="Ma J."/>
        </authorList>
    </citation>
    <scope>NUCLEOTIDE SEQUENCE [LARGE SCALE GENOMIC DNA]</scope>
    <source>
        <strain evidence="3">JCM 18126</strain>
    </source>
</reference>
<gene>
    <name evidence="2" type="ORF">GCM10023225_22040</name>
</gene>
<proteinExistence type="predicted"/>
<organism evidence="2 3">
    <name type="scientific">Kineococcus glutinatus</name>
    <dbReference type="NCBI Taxonomy" id="1070872"/>
    <lineage>
        <taxon>Bacteria</taxon>
        <taxon>Bacillati</taxon>
        <taxon>Actinomycetota</taxon>
        <taxon>Actinomycetes</taxon>
        <taxon>Kineosporiales</taxon>
        <taxon>Kineosporiaceae</taxon>
        <taxon>Kineococcus</taxon>
    </lineage>
</organism>
<keyword evidence="3" id="KW-1185">Reference proteome</keyword>
<name>A0ABP9HYU1_9ACTN</name>
<dbReference type="EMBL" id="BAABIL010000323">
    <property type="protein sequence ID" value="GAA4981636.1"/>
    <property type="molecule type" value="Genomic_DNA"/>
</dbReference>